<feature type="compositionally biased region" description="Basic residues" evidence="8">
    <location>
        <begin position="944"/>
        <end position="956"/>
    </location>
</feature>
<dbReference type="GO" id="GO:0010008">
    <property type="term" value="C:endosome membrane"/>
    <property type="evidence" value="ECO:0007669"/>
    <property type="project" value="TreeGrafter"/>
</dbReference>
<comment type="caution">
    <text evidence="10">The sequence shown here is derived from an EMBL/GenBank/DDBJ whole genome shotgun (WGS) entry which is preliminary data.</text>
</comment>
<dbReference type="GO" id="GO:0005794">
    <property type="term" value="C:Golgi apparatus"/>
    <property type="evidence" value="ECO:0007669"/>
    <property type="project" value="UniProtKB-SubCell"/>
</dbReference>
<keyword evidence="7" id="KW-0333">Golgi apparatus</keyword>
<dbReference type="InterPro" id="IPR002553">
    <property type="entry name" value="Clathrin/coatomer_adapt-like_N"/>
</dbReference>
<evidence type="ECO:0000256" key="5">
    <source>
        <dbReference type="ARBA" id="ARBA00022927"/>
    </source>
</evidence>
<comment type="subcellular location">
    <subcellularLocation>
        <location evidence="1">Endomembrane system</location>
    </subcellularLocation>
    <subcellularLocation>
        <location evidence="7">Golgi apparatus</location>
    </subcellularLocation>
</comment>
<proteinExistence type="inferred from homology"/>
<dbReference type="GO" id="GO:0030123">
    <property type="term" value="C:AP-3 adaptor complex"/>
    <property type="evidence" value="ECO:0007669"/>
    <property type="project" value="InterPro"/>
</dbReference>
<evidence type="ECO:0000256" key="4">
    <source>
        <dbReference type="ARBA" id="ARBA00022737"/>
    </source>
</evidence>
<feature type="compositionally biased region" description="Basic residues" evidence="8">
    <location>
        <begin position="911"/>
        <end position="923"/>
    </location>
</feature>
<feature type="compositionally biased region" description="Basic and acidic residues" evidence="8">
    <location>
        <begin position="924"/>
        <end position="943"/>
    </location>
</feature>
<reference evidence="11" key="1">
    <citation type="journal article" date="2019" name="Gigascience">
        <title>De novo genome assembly of the endangered Acer yangbiense, a plant species with extremely small populations endemic to Yunnan Province, China.</title>
        <authorList>
            <person name="Yang J."/>
            <person name="Wariss H.M."/>
            <person name="Tao L."/>
            <person name="Zhang R."/>
            <person name="Yun Q."/>
            <person name="Hollingsworth P."/>
            <person name="Dao Z."/>
            <person name="Luo G."/>
            <person name="Guo H."/>
            <person name="Ma Y."/>
            <person name="Sun W."/>
        </authorList>
    </citation>
    <scope>NUCLEOTIDE SEQUENCE [LARGE SCALE GENOMIC DNA]</scope>
    <source>
        <strain evidence="11">cv. br00</strain>
    </source>
</reference>
<dbReference type="AlphaFoldDB" id="A0A5N5KN62"/>
<dbReference type="Proteomes" id="UP000326939">
    <property type="component" value="Chromosome 12"/>
</dbReference>
<comment type="subunit">
    <text evidence="7">Adaptor protein complex 3 (AP-3) is a heterotetramer.</text>
</comment>
<accession>A0A5N5KN62</accession>
<evidence type="ECO:0000256" key="2">
    <source>
        <dbReference type="ARBA" id="ARBA00006613"/>
    </source>
</evidence>
<feature type="compositionally biased region" description="Basic and acidic residues" evidence="8">
    <location>
        <begin position="884"/>
        <end position="899"/>
    </location>
</feature>
<evidence type="ECO:0000256" key="1">
    <source>
        <dbReference type="ARBA" id="ARBA00004308"/>
    </source>
</evidence>
<keyword evidence="6" id="KW-0472">Membrane</keyword>
<dbReference type="InterPro" id="IPR011989">
    <property type="entry name" value="ARM-like"/>
</dbReference>
<sequence length="977" mass="108933">MASPSLMDSLFQRSLDDIIKGLRHQQSTESTFISKVIEEIRREIKTTDLQTKSTALQKLTYLNSIHSIDMSWASFHAIECISSPAFAHKKIGYLAISQSFNESTPVILLISNQLRKDLNSGNEFEVNLALDCLSRIGTVDLCRDLTSEVFTLMSTSKVFVRKKAVGVVFRLFEKYPDAVRVCFKRLVESLESSDSQILSAVVGVFCELASKDPRSYLPLAPEFYRILVGSRNNWVLIKVLKIFANLAPLEPRLAKRVVEPICDHLRKTGAKSMVFECIRTVATSFTEYESAVKLAAVKIREFLLEDDPNLKYLGLHGLSIMAPKHLWAVLENKDIVIQSLSDEDPNIKLESLCLLMAMVSESNVVEICRVLVNYALKSDLEFCNEILGSILSTCCQNVYEIITDFDWYVSLLGEMSRIPHCQKGEEIENQLIDIGMRVKDVRPELVRVGHHLLIDPALLGNPYLHRMLSAAAWVCGEYVEFSGNPVELLEALLQPRTSLLPSSIRTVYMQSAFKVLFFCVCTYIEQKEDMTLEVSDLTSKGECSESSDLASAKAPVECDQDEGFNPRNSSQSYEDPSVVNGGPGHVSTSAFMEEKSFTRESIVKLVNLMELSMCPLSGSYDVEIQERARNALGFIELVKQDILSRLLRKEANSESEDVCASKIVEWLHDAFYEELGPVSITAQERVLIPDELVLKQNLADLEAICGNVELTSSCSFSLRSPYYGESAGVSFSNHQVEEDSEPSTEATSLLTEHRRRHELYYLPSEKNETITTANDYAPATITIANDYPPANYLSSGINTNDDSQDLVTLTNQSLLPKRKPNYAKPRPVVVKLDEGDAAPVTAKKPEVKDDLLSGAIRDILNEAKSASSQSNPSDKSSIKKKGKEKLNVDLSDSKEDLAVREQPNPENPSSRRSKHRGHGKEKSKKSQEKKDGAGREDGGEKGKQKSRNRNGKHKTRQRADAPSNVAAQTPAIPDFLL</sequence>
<dbReference type="Pfam" id="PF01602">
    <property type="entry name" value="Adaptin_N"/>
    <property type="match status" value="1"/>
</dbReference>
<dbReference type="GO" id="GO:0006896">
    <property type="term" value="P:Golgi to vacuole transport"/>
    <property type="evidence" value="ECO:0007669"/>
    <property type="project" value="TreeGrafter"/>
</dbReference>
<keyword evidence="3 7" id="KW-0813">Transport</keyword>
<evidence type="ECO:0000259" key="9">
    <source>
        <dbReference type="Pfam" id="PF01602"/>
    </source>
</evidence>
<keyword evidence="4" id="KW-0677">Repeat</keyword>
<dbReference type="PIRSF" id="PIRSF037092">
    <property type="entry name" value="AP3_complex_delta"/>
    <property type="match status" value="1"/>
</dbReference>
<dbReference type="PANTHER" id="PTHR22781:SF12">
    <property type="entry name" value="AP-3 COMPLEX SUBUNIT DELTA-1"/>
    <property type="match status" value="1"/>
</dbReference>
<dbReference type="GO" id="GO:0006623">
    <property type="term" value="P:protein targeting to vacuole"/>
    <property type="evidence" value="ECO:0007669"/>
    <property type="project" value="TreeGrafter"/>
</dbReference>
<feature type="domain" description="Clathrin/coatomer adaptor adaptin-like N-terminal" evidence="9">
    <location>
        <begin position="30"/>
        <end position="524"/>
    </location>
</feature>
<dbReference type="InterPro" id="IPR016024">
    <property type="entry name" value="ARM-type_fold"/>
</dbReference>
<keyword evidence="5 7" id="KW-0653">Protein transport</keyword>
<evidence type="ECO:0000256" key="7">
    <source>
        <dbReference type="PIRNR" id="PIRNR037092"/>
    </source>
</evidence>
<organism evidence="10 11">
    <name type="scientific">Salix brachista</name>
    <dbReference type="NCBI Taxonomy" id="2182728"/>
    <lineage>
        <taxon>Eukaryota</taxon>
        <taxon>Viridiplantae</taxon>
        <taxon>Streptophyta</taxon>
        <taxon>Embryophyta</taxon>
        <taxon>Tracheophyta</taxon>
        <taxon>Spermatophyta</taxon>
        <taxon>Magnoliopsida</taxon>
        <taxon>eudicotyledons</taxon>
        <taxon>Gunneridae</taxon>
        <taxon>Pentapetalae</taxon>
        <taxon>rosids</taxon>
        <taxon>fabids</taxon>
        <taxon>Malpighiales</taxon>
        <taxon>Salicaceae</taxon>
        <taxon>Saliceae</taxon>
        <taxon>Salix</taxon>
    </lineage>
</organism>
<dbReference type="PANTHER" id="PTHR22781">
    <property type="entry name" value="DELTA ADAPTIN-RELATED"/>
    <property type="match status" value="1"/>
</dbReference>
<evidence type="ECO:0000256" key="6">
    <source>
        <dbReference type="ARBA" id="ARBA00023136"/>
    </source>
</evidence>
<name>A0A5N5KN62_9ROSI</name>
<dbReference type="Gene3D" id="1.25.10.10">
    <property type="entry name" value="Leucine-rich Repeat Variant"/>
    <property type="match status" value="1"/>
</dbReference>
<dbReference type="EMBL" id="VDCV01000012">
    <property type="protein sequence ID" value="KAB5531832.1"/>
    <property type="molecule type" value="Genomic_DNA"/>
</dbReference>
<comment type="function">
    <text evidence="7">Part of the AP-3 complex, an adaptor-related complex which seems to be clathrin-associated. The complex is associated with the Golgi region as well as more peripheral structures. It facilitates the budding of vesicles from the Golgi membrane and may be directly involved in trafficking to the vacuole. It also function in maintaining the identity of lytic vacuoles and in regulating the transition between storage and lytic vacuoles.</text>
</comment>
<gene>
    <name evidence="10" type="ORF">DKX38_018502</name>
</gene>
<evidence type="ECO:0000313" key="10">
    <source>
        <dbReference type="EMBL" id="KAB5531832.1"/>
    </source>
</evidence>
<feature type="region of interest" description="Disordered" evidence="8">
    <location>
        <begin position="862"/>
        <end position="977"/>
    </location>
</feature>
<dbReference type="SUPFAM" id="SSF48371">
    <property type="entry name" value="ARM repeat"/>
    <property type="match status" value="1"/>
</dbReference>
<feature type="region of interest" description="Disordered" evidence="8">
    <location>
        <begin position="552"/>
        <end position="579"/>
    </location>
</feature>
<protein>
    <recommendedName>
        <fullName evidence="7">AP-3 complex subunit delta</fullName>
    </recommendedName>
</protein>
<evidence type="ECO:0000256" key="3">
    <source>
        <dbReference type="ARBA" id="ARBA00022448"/>
    </source>
</evidence>
<evidence type="ECO:0000313" key="11">
    <source>
        <dbReference type="Proteomes" id="UP000326939"/>
    </source>
</evidence>
<keyword evidence="11" id="KW-1185">Reference proteome</keyword>
<dbReference type="InterPro" id="IPR017105">
    <property type="entry name" value="AP3_complex_dsu"/>
</dbReference>
<evidence type="ECO:0000256" key="8">
    <source>
        <dbReference type="SAM" id="MobiDB-lite"/>
    </source>
</evidence>
<comment type="similarity">
    <text evidence="2 7">Belongs to the adaptor complexes large subunit family.</text>
</comment>